<reference evidence="2 3" key="1">
    <citation type="journal article" date="2015" name="Mol. Plant Microbe Interact.">
        <title>Genome, transcriptome, and functional analyses of Penicillium expansum provide new insights into secondary metabolism and pathogenicity.</title>
        <authorList>
            <person name="Ballester A.R."/>
            <person name="Marcet-Houben M."/>
            <person name="Levin E."/>
            <person name="Sela N."/>
            <person name="Selma-Lazaro C."/>
            <person name="Carmona L."/>
            <person name="Wisniewski M."/>
            <person name="Droby S."/>
            <person name="Gonzalez-Candelas L."/>
            <person name="Gabaldon T."/>
        </authorList>
    </citation>
    <scope>NUCLEOTIDE SEQUENCE [LARGE SCALE GENOMIC DNA]</scope>
    <source>
        <strain evidence="2 3">MD-8</strain>
    </source>
</reference>
<proteinExistence type="predicted"/>
<dbReference type="AlphaFoldDB" id="A0A0A2K5W3"/>
<name>A0A0A2K5W3_PENEN</name>
<gene>
    <name evidence="2" type="ORF">PEX2_041330</name>
</gene>
<dbReference type="EMBL" id="JQFZ01000013">
    <property type="protein sequence ID" value="KGO63224.1"/>
    <property type="molecule type" value="Genomic_DNA"/>
</dbReference>
<evidence type="ECO:0000313" key="3">
    <source>
        <dbReference type="Proteomes" id="UP000030143"/>
    </source>
</evidence>
<dbReference type="Proteomes" id="UP000030143">
    <property type="component" value="Unassembled WGS sequence"/>
</dbReference>
<keyword evidence="3" id="KW-1185">Reference proteome</keyword>
<evidence type="ECO:0000313" key="2">
    <source>
        <dbReference type="EMBL" id="KGO63224.1"/>
    </source>
</evidence>
<dbReference type="GeneID" id="27676827"/>
<accession>A0A0A2K5W3</accession>
<dbReference type="RefSeq" id="XP_016603693.1">
    <property type="nucleotide sequence ID" value="XM_016741408.1"/>
</dbReference>
<dbReference type="VEuPathDB" id="FungiDB:PEXP_028080"/>
<evidence type="ECO:0000256" key="1">
    <source>
        <dbReference type="SAM" id="MobiDB-lite"/>
    </source>
</evidence>
<feature type="region of interest" description="Disordered" evidence="1">
    <location>
        <begin position="167"/>
        <end position="188"/>
    </location>
</feature>
<sequence length="188" mass="20597">MGSNQIRALYQQDECELDILSWQQPVGIDHSYVDQSANYQGQTLPSYMPHSTGGMLNGYSNVWDSLPSDPSGIPTEVFEDQSCNLNQATYGFVLPAQDIATKMPRSTEAMTTPYTDAHCILPGGLSGITPVTHAKVWNFGFAISPEVPMAIQSKGLTASAPRNELSHWTQIKEYPTSSPEDPTPPIYD</sequence>
<dbReference type="HOGENOM" id="CLU_1441505_0_0_1"/>
<organism evidence="2 3">
    <name type="scientific">Penicillium expansum</name>
    <name type="common">Blue mold rot fungus</name>
    <dbReference type="NCBI Taxonomy" id="27334"/>
    <lineage>
        <taxon>Eukaryota</taxon>
        <taxon>Fungi</taxon>
        <taxon>Dikarya</taxon>
        <taxon>Ascomycota</taxon>
        <taxon>Pezizomycotina</taxon>
        <taxon>Eurotiomycetes</taxon>
        <taxon>Eurotiomycetidae</taxon>
        <taxon>Eurotiales</taxon>
        <taxon>Aspergillaceae</taxon>
        <taxon>Penicillium</taxon>
    </lineage>
</organism>
<protein>
    <submittedName>
        <fullName evidence="2">Uncharacterized protein</fullName>
    </submittedName>
</protein>
<comment type="caution">
    <text evidence="2">The sequence shown here is derived from an EMBL/GenBank/DDBJ whole genome shotgun (WGS) entry which is preliminary data.</text>
</comment>